<evidence type="ECO:0000256" key="1">
    <source>
        <dbReference type="SAM" id="MobiDB-lite"/>
    </source>
</evidence>
<name>A0AAW0FL63_9APHY</name>
<dbReference type="AlphaFoldDB" id="A0AAW0FL63"/>
<accession>A0AAW0FL63</accession>
<proteinExistence type="predicted"/>
<evidence type="ECO:0000313" key="3">
    <source>
        <dbReference type="Proteomes" id="UP001385951"/>
    </source>
</evidence>
<comment type="caution">
    <text evidence="2">The sequence shown here is derived from an EMBL/GenBank/DDBJ whole genome shotgun (WGS) entry which is preliminary data.</text>
</comment>
<protein>
    <submittedName>
        <fullName evidence="2">Uncharacterized protein</fullName>
    </submittedName>
</protein>
<evidence type="ECO:0000313" key="2">
    <source>
        <dbReference type="EMBL" id="KAK7680057.1"/>
    </source>
</evidence>
<keyword evidence="3" id="KW-1185">Reference proteome</keyword>
<reference evidence="2 3" key="1">
    <citation type="submission" date="2022-09" db="EMBL/GenBank/DDBJ databases">
        <authorList>
            <person name="Palmer J.M."/>
        </authorList>
    </citation>
    <scope>NUCLEOTIDE SEQUENCE [LARGE SCALE GENOMIC DNA]</scope>
    <source>
        <strain evidence="2 3">DSM 7382</strain>
    </source>
</reference>
<gene>
    <name evidence="2" type="ORF">QCA50_017003</name>
</gene>
<dbReference type="Proteomes" id="UP001385951">
    <property type="component" value="Unassembled WGS sequence"/>
</dbReference>
<organism evidence="2 3">
    <name type="scientific">Cerrena zonata</name>
    <dbReference type="NCBI Taxonomy" id="2478898"/>
    <lineage>
        <taxon>Eukaryota</taxon>
        <taxon>Fungi</taxon>
        <taxon>Dikarya</taxon>
        <taxon>Basidiomycota</taxon>
        <taxon>Agaricomycotina</taxon>
        <taxon>Agaricomycetes</taxon>
        <taxon>Polyporales</taxon>
        <taxon>Cerrenaceae</taxon>
        <taxon>Cerrena</taxon>
    </lineage>
</organism>
<dbReference type="EMBL" id="JASBNA010000053">
    <property type="protein sequence ID" value="KAK7680057.1"/>
    <property type="molecule type" value="Genomic_DNA"/>
</dbReference>
<feature type="compositionally biased region" description="Low complexity" evidence="1">
    <location>
        <begin position="14"/>
        <end position="30"/>
    </location>
</feature>
<sequence length="83" mass="9005">MALPTAPIAAPSVADADLPAAPTTTTPPADFGLSYSQKVFLEDYFERYLNAPSKADRRVIATTAAKELIRHDRITDKEDAART</sequence>
<feature type="region of interest" description="Disordered" evidence="1">
    <location>
        <begin position="1"/>
        <end position="32"/>
    </location>
</feature>